<dbReference type="EMBL" id="MU154570">
    <property type="protein sequence ID" value="KAF9494642.1"/>
    <property type="molecule type" value="Genomic_DNA"/>
</dbReference>
<organism evidence="1 2">
    <name type="scientific">Pleurotus eryngii</name>
    <name type="common">Boletus of the steppes</name>
    <dbReference type="NCBI Taxonomy" id="5323"/>
    <lineage>
        <taxon>Eukaryota</taxon>
        <taxon>Fungi</taxon>
        <taxon>Dikarya</taxon>
        <taxon>Basidiomycota</taxon>
        <taxon>Agaricomycotina</taxon>
        <taxon>Agaricomycetes</taxon>
        <taxon>Agaricomycetidae</taxon>
        <taxon>Agaricales</taxon>
        <taxon>Pleurotineae</taxon>
        <taxon>Pleurotaceae</taxon>
        <taxon>Pleurotus</taxon>
    </lineage>
</organism>
<sequence length="103" mass="11664">MQSSFADPNFERCTSERDSQLIWRLAKVLRDGQRDGQTGDNTNLVDYLYAGNAADAQVLPQNVFSMHPRPFLERLSSSPTALLCAIRYCHAVVQHRQGVRRSI</sequence>
<gene>
    <name evidence="1" type="ORF">BDN71DRAFT_1448647</name>
</gene>
<dbReference type="Proteomes" id="UP000807025">
    <property type="component" value="Unassembled WGS sequence"/>
</dbReference>
<evidence type="ECO:0000313" key="2">
    <source>
        <dbReference type="Proteomes" id="UP000807025"/>
    </source>
</evidence>
<proteinExistence type="predicted"/>
<protein>
    <submittedName>
        <fullName evidence="1">Uncharacterized protein</fullName>
    </submittedName>
</protein>
<comment type="caution">
    <text evidence="1">The sequence shown here is derived from an EMBL/GenBank/DDBJ whole genome shotgun (WGS) entry which is preliminary data.</text>
</comment>
<reference evidence="1" key="1">
    <citation type="submission" date="2020-11" db="EMBL/GenBank/DDBJ databases">
        <authorList>
            <consortium name="DOE Joint Genome Institute"/>
            <person name="Ahrendt S."/>
            <person name="Riley R."/>
            <person name="Andreopoulos W."/>
            <person name="Labutti K."/>
            <person name="Pangilinan J."/>
            <person name="Ruiz-Duenas F.J."/>
            <person name="Barrasa J.M."/>
            <person name="Sanchez-Garcia M."/>
            <person name="Camarero S."/>
            <person name="Miyauchi S."/>
            <person name="Serrano A."/>
            <person name="Linde D."/>
            <person name="Babiker R."/>
            <person name="Drula E."/>
            <person name="Ayuso-Fernandez I."/>
            <person name="Pacheco R."/>
            <person name="Padilla G."/>
            <person name="Ferreira P."/>
            <person name="Barriuso J."/>
            <person name="Kellner H."/>
            <person name="Castanera R."/>
            <person name="Alfaro M."/>
            <person name="Ramirez L."/>
            <person name="Pisabarro A.G."/>
            <person name="Kuo A."/>
            <person name="Tritt A."/>
            <person name="Lipzen A."/>
            <person name="He G."/>
            <person name="Yan M."/>
            <person name="Ng V."/>
            <person name="Cullen D."/>
            <person name="Martin F."/>
            <person name="Rosso M.-N."/>
            <person name="Henrissat B."/>
            <person name="Hibbett D."/>
            <person name="Martinez A.T."/>
            <person name="Grigoriev I.V."/>
        </authorList>
    </citation>
    <scope>NUCLEOTIDE SEQUENCE</scope>
    <source>
        <strain evidence="1">ATCC 90797</strain>
    </source>
</reference>
<keyword evidence="2" id="KW-1185">Reference proteome</keyword>
<name>A0A9P5ZW87_PLEER</name>
<evidence type="ECO:0000313" key="1">
    <source>
        <dbReference type="EMBL" id="KAF9494642.1"/>
    </source>
</evidence>
<dbReference type="OrthoDB" id="3014131at2759"/>
<dbReference type="AlphaFoldDB" id="A0A9P5ZW87"/>
<accession>A0A9P5ZW87</accession>